<keyword evidence="2" id="KW-1015">Disulfide bond</keyword>
<evidence type="ECO:0000313" key="7">
    <source>
        <dbReference type="Proteomes" id="UP001165060"/>
    </source>
</evidence>
<protein>
    <recommendedName>
        <fullName evidence="5">LamG-like jellyroll fold domain-containing protein</fullName>
    </recommendedName>
</protein>
<dbReference type="SMART" id="SM00560">
    <property type="entry name" value="LamGL"/>
    <property type="match status" value="1"/>
</dbReference>
<dbReference type="Pfam" id="PF13385">
    <property type="entry name" value="Laminin_G_3"/>
    <property type="match status" value="1"/>
</dbReference>
<dbReference type="SUPFAM" id="SSF49899">
    <property type="entry name" value="Concanavalin A-like lectins/glucanases"/>
    <property type="match status" value="2"/>
</dbReference>
<evidence type="ECO:0000259" key="5">
    <source>
        <dbReference type="SMART" id="SM00560"/>
    </source>
</evidence>
<keyword evidence="7" id="KW-1185">Reference proteome</keyword>
<comment type="caution">
    <text evidence="6">The sequence shown here is derived from an EMBL/GenBank/DDBJ whole genome shotgun (WGS) entry which is preliminary data.</text>
</comment>
<proteinExistence type="predicted"/>
<dbReference type="EMBL" id="BRYB01000836">
    <property type="protein sequence ID" value="GMI38636.1"/>
    <property type="molecule type" value="Genomic_DNA"/>
</dbReference>
<feature type="chain" id="PRO_5045984828" description="LamG-like jellyroll fold domain-containing protein" evidence="4">
    <location>
        <begin position="24"/>
        <end position="898"/>
    </location>
</feature>
<evidence type="ECO:0000256" key="4">
    <source>
        <dbReference type="SAM" id="SignalP"/>
    </source>
</evidence>
<name>A0ABQ6N3C9_9STRA</name>
<dbReference type="Proteomes" id="UP001165060">
    <property type="component" value="Unassembled WGS sequence"/>
</dbReference>
<reference evidence="6 7" key="1">
    <citation type="journal article" date="2023" name="Commun. Biol.">
        <title>Genome analysis of Parmales, the sister group of diatoms, reveals the evolutionary specialization of diatoms from phago-mixotrophs to photoautotrophs.</title>
        <authorList>
            <person name="Ban H."/>
            <person name="Sato S."/>
            <person name="Yoshikawa S."/>
            <person name="Yamada K."/>
            <person name="Nakamura Y."/>
            <person name="Ichinomiya M."/>
            <person name="Sato N."/>
            <person name="Blanc-Mathieu R."/>
            <person name="Endo H."/>
            <person name="Kuwata A."/>
            <person name="Ogata H."/>
        </authorList>
    </citation>
    <scope>NUCLEOTIDE SEQUENCE [LARGE SCALE GENOMIC DNA]</scope>
</reference>
<accession>A0ABQ6N3C9</accession>
<dbReference type="Gene3D" id="2.60.120.200">
    <property type="match status" value="1"/>
</dbReference>
<organism evidence="6 7">
    <name type="scientific">Tetraparma gracilis</name>
    <dbReference type="NCBI Taxonomy" id="2962635"/>
    <lineage>
        <taxon>Eukaryota</taxon>
        <taxon>Sar</taxon>
        <taxon>Stramenopiles</taxon>
        <taxon>Ochrophyta</taxon>
        <taxon>Bolidophyceae</taxon>
        <taxon>Parmales</taxon>
        <taxon>Triparmaceae</taxon>
        <taxon>Tetraparma</taxon>
    </lineage>
</organism>
<keyword evidence="1 4" id="KW-0732">Signal</keyword>
<sequence length="898" mass="89595">MTPLLSLPFLLALPLLLLSFGLAERGLAATTHPLAPAALPPSSYLYSSLPAPLAGYFPLSTSGPSDAAPYDEDAAGDPLPTRDVALSNSAPASPLSPRSSPAPSLPVVASTSAKFTSDCVSPPSALRFAASGPLSLAPLTATGTAGATFGCWLKLHSLPSHASPSAGARAGVVGTAGADLSSRSLLLSDGAGFSLVTGPGDVFAPPQPRPRLGEWIFAAAVYDGAAGTATLYVDGAVYTTPTSLTPPTPPPPLAVGGLPGSSLHSLSATVDDVFLYGRALSAGELDVLRLSSAAAPPPAAGAAGYALLLAGAARVTAPAVTAADLAASFAFGCFARPAAGGAGGAKWETLLYVPGDGDASLHVALHRAADGAAVDRVRVLLASPASPGSSAASGTFDFTAALPGVAAGEWSRLGVRREGGRVEVLVNGAVVASEAYGSEHGVPLPAGPSPLSIGGSGGGAGPQFSEFRGAVDEILFEAAGVPLLDLRLDEGYGFSLLNAAKPPANTPARSQLASLSLPAAKALLEDPSATPWIASTAPVGSSVATAEDAPSPVCLRGSSSSSSPLTATLTALPSFGTLHLPLAGALPSPSNPFTPAPPHDPAPLTAVPLDLPLGCSLVYVPPPNLAGSPLDALEYTVSSATETSPAAATISFTVSPSNDPTAFAFDTSSNKLSLSLTDSYISVTDVDSTEEDWSYEALKTSVSVASDPDLPAPFQSPTLSVAGSSAGIVWGAGEVRGGAGVHTPSTSFSSTLSSLNSAVSTLQLTTDTRVLPSSSTVTLSTTDAGLKSDTSSSLTDQHTLTFDYRLAAIPAIAAVSPSLSSLSGGVPAYFLVSNYAKKSTSTMSCVFGSSAPVPATYVSSDPAGAVLSCVVPAASSAEFTSVYLRDEMGFESNRAQFE</sequence>
<dbReference type="InterPro" id="IPR013320">
    <property type="entry name" value="ConA-like_dom_sf"/>
</dbReference>
<feature type="compositionally biased region" description="Low complexity" evidence="3">
    <location>
        <begin position="84"/>
        <end position="104"/>
    </location>
</feature>
<evidence type="ECO:0000256" key="2">
    <source>
        <dbReference type="ARBA" id="ARBA00023157"/>
    </source>
</evidence>
<evidence type="ECO:0000256" key="3">
    <source>
        <dbReference type="SAM" id="MobiDB-lite"/>
    </source>
</evidence>
<feature type="signal peptide" evidence="4">
    <location>
        <begin position="1"/>
        <end position="23"/>
    </location>
</feature>
<feature type="domain" description="LamG-like jellyroll fold" evidence="5">
    <location>
        <begin position="145"/>
        <end position="283"/>
    </location>
</feature>
<gene>
    <name evidence="6" type="ORF">TeGR_g8899</name>
</gene>
<evidence type="ECO:0000256" key="1">
    <source>
        <dbReference type="ARBA" id="ARBA00022729"/>
    </source>
</evidence>
<evidence type="ECO:0000313" key="6">
    <source>
        <dbReference type="EMBL" id="GMI38636.1"/>
    </source>
</evidence>
<feature type="region of interest" description="Disordered" evidence="3">
    <location>
        <begin position="67"/>
        <end position="104"/>
    </location>
</feature>
<dbReference type="InterPro" id="IPR006558">
    <property type="entry name" value="LamG-like"/>
</dbReference>